<dbReference type="GO" id="GO:0032259">
    <property type="term" value="P:methylation"/>
    <property type="evidence" value="ECO:0007669"/>
    <property type="project" value="UniProtKB-KW"/>
</dbReference>
<keyword evidence="4 5" id="KW-0472">Membrane</keyword>
<dbReference type="GO" id="GO:0012505">
    <property type="term" value="C:endomembrane system"/>
    <property type="evidence" value="ECO:0007669"/>
    <property type="project" value="UniProtKB-SubCell"/>
</dbReference>
<dbReference type="AlphaFoldDB" id="A0A1I4DXM7"/>
<name>A0A1I4DXM7_9HYPH</name>
<dbReference type="PANTHER" id="PTHR12714:SF24">
    <property type="entry name" value="SLR1182 PROTEIN"/>
    <property type="match status" value="1"/>
</dbReference>
<dbReference type="Proteomes" id="UP000323300">
    <property type="component" value="Unassembled WGS sequence"/>
</dbReference>
<keyword evidence="6" id="KW-0489">Methyltransferase</keyword>
<evidence type="ECO:0000256" key="1">
    <source>
        <dbReference type="ARBA" id="ARBA00004127"/>
    </source>
</evidence>
<feature type="transmembrane region" description="Helical" evidence="5">
    <location>
        <begin position="39"/>
        <end position="61"/>
    </location>
</feature>
<keyword evidence="2 5" id="KW-0812">Transmembrane</keyword>
<protein>
    <submittedName>
        <fullName evidence="6">Phospholipid methyltransferase</fullName>
    </submittedName>
</protein>
<reference evidence="6 7" key="1">
    <citation type="submission" date="2016-10" db="EMBL/GenBank/DDBJ databases">
        <authorList>
            <person name="Varghese N."/>
            <person name="Submissions S."/>
        </authorList>
    </citation>
    <scope>NUCLEOTIDE SEQUENCE [LARGE SCALE GENOMIC DNA]</scope>
    <source>
        <strain evidence="6 7">DSM 21822</strain>
    </source>
</reference>
<dbReference type="Gene3D" id="1.20.120.1630">
    <property type="match status" value="1"/>
</dbReference>
<feature type="transmembrane region" description="Helical" evidence="5">
    <location>
        <begin position="113"/>
        <end position="131"/>
    </location>
</feature>
<keyword evidence="3 5" id="KW-1133">Transmembrane helix</keyword>
<dbReference type="GO" id="GO:0008168">
    <property type="term" value="F:methyltransferase activity"/>
    <property type="evidence" value="ECO:0007669"/>
    <property type="project" value="UniProtKB-KW"/>
</dbReference>
<dbReference type="RefSeq" id="WP_149762767.1">
    <property type="nucleotide sequence ID" value="NZ_BSPE01000046.1"/>
</dbReference>
<sequence>MRRSEAALGSAVFFALAPGIVAGLIPWWLTEWHMEPAPLLLRLAGALLTLAGVAFLLQAFWRFVSEGLGTPAPVAPTEHLVVGGIYRHVRNPMYLSVLSAIVGQALMLGQPRLLAYAAVVALAFVVFVLLYEEPTLAKRYGAEYEAYRRAVPGWLPRLTPWDGAKIPPKQ</sequence>
<gene>
    <name evidence="6" type="ORF">SAMN04488498_12033</name>
</gene>
<comment type="subcellular location">
    <subcellularLocation>
        <location evidence="1">Endomembrane system</location>
        <topology evidence="1">Multi-pass membrane protein</topology>
    </subcellularLocation>
</comment>
<evidence type="ECO:0000313" key="7">
    <source>
        <dbReference type="Proteomes" id="UP000323300"/>
    </source>
</evidence>
<evidence type="ECO:0000313" key="6">
    <source>
        <dbReference type="EMBL" id="SFK97450.1"/>
    </source>
</evidence>
<dbReference type="EMBL" id="FOSL01000020">
    <property type="protein sequence ID" value="SFK97450.1"/>
    <property type="molecule type" value="Genomic_DNA"/>
</dbReference>
<evidence type="ECO:0000256" key="5">
    <source>
        <dbReference type="SAM" id="Phobius"/>
    </source>
</evidence>
<dbReference type="InterPro" id="IPR007318">
    <property type="entry name" value="Phopholipid_MeTrfase"/>
</dbReference>
<feature type="transmembrane region" description="Helical" evidence="5">
    <location>
        <begin position="91"/>
        <end position="107"/>
    </location>
</feature>
<organism evidence="6 7">
    <name type="scientific">Neomesorhizobium albiziae</name>
    <dbReference type="NCBI Taxonomy" id="335020"/>
    <lineage>
        <taxon>Bacteria</taxon>
        <taxon>Pseudomonadati</taxon>
        <taxon>Pseudomonadota</taxon>
        <taxon>Alphaproteobacteria</taxon>
        <taxon>Hyphomicrobiales</taxon>
        <taxon>Phyllobacteriaceae</taxon>
        <taxon>Neomesorhizobium</taxon>
    </lineage>
</organism>
<evidence type="ECO:0000256" key="3">
    <source>
        <dbReference type="ARBA" id="ARBA00022989"/>
    </source>
</evidence>
<proteinExistence type="predicted"/>
<dbReference type="Pfam" id="PF04191">
    <property type="entry name" value="PEMT"/>
    <property type="match status" value="1"/>
</dbReference>
<dbReference type="PANTHER" id="PTHR12714">
    <property type="entry name" value="PROTEIN-S ISOPRENYLCYSTEINE O-METHYLTRANSFERASE"/>
    <property type="match status" value="1"/>
</dbReference>
<accession>A0A1I4DXM7</accession>
<keyword evidence="6" id="KW-0808">Transferase</keyword>
<evidence type="ECO:0000256" key="2">
    <source>
        <dbReference type="ARBA" id="ARBA00022692"/>
    </source>
</evidence>
<dbReference type="OrthoDB" id="9811969at2"/>
<evidence type="ECO:0000256" key="4">
    <source>
        <dbReference type="ARBA" id="ARBA00023136"/>
    </source>
</evidence>
<keyword evidence="7" id="KW-1185">Reference proteome</keyword>